<feature type="transmembrane region" description="Helical" evidence="6">
    <location>
        <begin position="121"/>
        <end position="138"/>
    </location>
</feature>
<evidence type="ECO:0000256" key="3">
    <source>
        <dbReference type="ARBA" id="ARBA00022989"/>
    </source>
</evidence>
<protein>
    <recommendedName>
        <fullName evidence="9">Sugar phosphate transporter domain-containing protein</fullName>
    </recommendedName>
</protein>
<feature type="compositionally biased region" description="Basic and acidic residues" evidence="5">
    <location>
        <begin position="1"/>
        <end position="11"/>
    </location>
</feature>
<reference evidence="8" key="1">
    <citation type="journal article" date="2013" name="Nature">
        <title>Pan genome of the phytoplankton Emiliania underpins its global distribution.</title>
        <authorList>
            <person name="Read B.A."/>
            <person name="Kegel J."/>
            <person name="Klute M.J."/>
            <person name="Kuo A."/>
            <person name="Lefebvre S.C."/>
            <person name="Maumus F."/>
            <person name="Mayer C."/>
            <person name="Miller J."/>
            <person name="Monier A."/>
            <person name="Salamov A."/>
            <person name="Young J."/>
            <person name="Aguilar M."/>
            <person name="Claverie J.M."/>
            <person name="Frickenhaus S."/>
            <person name="Gonzalez K."/>
            <person name="Herman E.K."/>
            <person name="Lin Y.C."/>
            <person name="Napier J."/>
            <person name="Ogata H."/>
            <person name="Sarno A.F."/>
            <person name="Shmutz J."/>
            <person name="Schroeder D."/>
            <person name="de Vargas C."/>
            <person name="Verret F."/>
            <person name="von Dassow P."/>
            <person name="Valentin K."/>
            <person name="Van de Peer Y."/>
            <person name="Wheeler G."/>
            <person name="Dacks J.B."/>
            <person name="Delwiche C.F."/>
            <person name="Dyhrman S.T."/>
            <person name="Glockner G."/>
            <person name="John U."/>
            <person name="Richards T."/>
            <person name="Worden A.Z."/>
            <person name="Zhang X."/>
            <person name="Grigoriev I.V."/>
            <person name="Allen A.E."/>
            <person name="Bidle K."/>
            <person name="Borodovsky M."/>
            <person name="Bowler C."/>
            <person name="Brownlee C."/>
            <person name="Cock J.M."/>
            <person name="Elias M."/>
            <person name="Gladyshev V.N."/>
            <person name="Groth M."/>
            <person name="Guda C."/>
            <person name="Hadaegh A."/>
            <person name="Iglesias-Rodriguez M.D."/>
            <person name="Jenkins J."/>
            <person name="Jones B.M."/>
            <person name="Lawson T."/>
            <person name="Leese F."/>
            <person name="Lindquist E."/>
            <person name="Lobanov A."/>
            <person name="Lomsadze A."/>
            <person name="Malik S.B."/>
            <person name="Marsh M.E."/>
            <person name="Mackinder L."/>
            <person name="Mock T."/>
            <person name="Mueller-Roeber B."/>
            <person name="Pagarete A."/>
            <person name="Parker M."/>
            <person name="Probert I."/>
            <person name="Quesneville H."/>
            <person name="Raines C."/>
            <person name="Rensing S.A."/>
            <person name="Riano-Pachon D.M."/>
            <person name="Richier S."/>
            <person name="Rokitta S."/>
            <person name="Shiraiwa Y."/>
            <person name="Soanes D.M."/>
            <person name="van der Giezen M."/>
            <person name="Wahlund T.M."/>
            <person name="Williams B."/>
            <person name="Wilson W."/>
            <person name="Wolfe G."/>
            <person name="Wurch L.L."/>
        </authorList>
    </citation>
    <scope>NUCLEOTIDE SEQUENCE</scope>
</reference>
<dbReference type="PaxDb" id="2903-EOD16630"/>
<evidence type="ECO:0000256" key="5">
    <source>
        <dbReference type="SAM" id="MobiDB-lite"/>
    </source>
</evidence>
<accession>A0A0D3IZE5</accession>
<reference evidence="7" key="2">
    <citation type="submission" date="2024-10" db="UniProtKB">
        <authorList>
            <consortium name="EnsemblProtists"/>
        </authorList>
    </citation>
    <scope>IDENTIFICATION</scope>
</reference>
<comment type="subcellular location">
    <subcellularLocation>
        <location evidence="1">Membrane</location>
        <topology evidence="1">Multi-pass membrane protein</topology>
    </subcellularLocation>
</comment>
<dbReference type="InterPro" id="IPR050186">
    <property type="entry name" value="TPT_transporter"/>
</dbReference>
<evidence type="ECO:0000256" key="4">
    <source>
        <dbReference type="ARBA" id="ARBA00023136"/>
    </source>
</evidence>
<dbReference type="RefSeq" id="XP_005769059.1">
    <property type="nucleotide sequence ID" value="XM_005769002.1"/>
</dbReference>
<feature type="transmembrane region" description="Helical" evidence="6">
    <location>
        <begin position="66"/>
        <end position="84"/>
    </location>
</feature>
<keyword evidence="2 6" id="KW-0812">Transmembrane</keyword>
<feature type="transmembrane region" description="Helical" evidence="6">
    <location>
        <begin position="283"/>
        <end position="302"/>
    </location>
</feature>
<dbReference type="GeneID" id="17262778"/>
<dbReference type="EnsemblProtists" id="EOD16630">
    <property type="protein sequence ID" value="EOD16630"/>
    <property type="gene ID" value="EMIHUDRAFT_370274"/>
</dbReference>
<feature type="transmembrane region" description="Helical" evidence="6">
    <location>
        <begin position="218"/>
        <end position="237"/>
    </location>
</feature>
<evidence type="ECO:0000256" key="6">
    <source>
        <dbReference type="SAM" id="Phobius"/>
    </source>
</evidence>
<dbReference type="GO" id="GO:0016020">
    <property type="term" value="C:membrane"/>
    <property type="evidence" value="ECO:0007669"/>
    <property type="project" value="UniProtKB-SubCell"/>
</dbReference>
<dbReference type="OMA" id="TIGWAFI"/>
<dbReference type="eggNOG" id="KOG1444">
    <property type="taxonomic scope" value="Eukaryota"/>
</dbReference>
<evidence type="ECO:0008006" key="9">
    <source>
        <dbReference type="Google" id="ProtNLM"/>
    </source>
</evidence>
<dbReference type="HOGENOM" id="CLU_958444_0_0_1"/>
<organism evidence="7 8">
    <name type="scientific">Emiliania huxleyi (strain CCMP1516)</name>
    <dbReference type="NCBI Taxonomy" id="280463"/>
    <lineage>
        <taxon>Eukaryota</taxon>
        <taxon>Haptista</taxon>
        <taxon>Haptophyta</taxon>
        <taxon>Prymnesiophyceae</taxon>
        <taxon>Isochrysidales</taxon>
        <taxon>Noelaerhabdaceae</taxon>
        <taxon>Emiliania</taxon>
    </lineage>
</organism>
<feature type="transmembrane region" description="Helical" evidence="6">
    <location>
        <begin position="308"/>
        <end position="326"/>
    </location>
</feature>
<feature type="transmembrane region" description="Helical" evidence="6">
    <location>
        <begin position="96"/>
        <end position="115"/>
    </location>
</feature>
<evidence type="ECO:0000313" key="7">
    <source>
        <dbReference type="EnsemblProtists" id="EOD16630"/>
    </source>
</evidence>
<keyword evidence="4 6" id="KW-0472">Membrane</keyword>
<evidence type="ECO:0000256" key="1">
    <source>
        <dbReference type="ARBA" id="ARBA00004141"/>
    </source>
</evidence>
<evidence type="ECO:0000256" key="2">
    <source>
        <dbReference type="ARBA" id="ARBA00022692"/>
    </source>
</evidence>
<dbReference type="KEGG" id="ehx:EMIHUDRAFT_370274"/>
<evidence type="ECO:0000313" key="8">
    <source>
        <dbReference type="Proteomes" id="UP000013827"/>
    </source>
</evidence>
<feature type="region of interest" description="Disordered" evidence="5">
    <location>
        <begin position="1"/>
        <end position="23"/>
    </location>
</feature>
<proteinExistence type="predicted"/>
<keyword evidence="3 6" id="KW-1133">Transmembrane helix</keyword>
<dbReference type="Proteomes" id="UP000013827">
    <property type="component" value="Unassembled WGS sequence"/>
</dbReference>
<feature type="transmembrane region" description="Helical" evidence="6">
    <location>
        <begin position="180"/>
        <end position="197"/>
    </location>
</feature>
<keyword evidence="8" id="KW-1185">Reference proteome</keyword>
<sequence length="330" mass="35647">MGELREKKEKYQPMQIAEEEGKPESRFEALRSAMGASEIAMAAASWATCSISMTLLNKVAVGRSHAPIAVVIVQMLATVGMAAGSKNVHFGNGWRLWALAVPPLFALMMVTSMIALQYVTVGTFVVVRNLGPIVTLLIESVMHKPETLTFDWRSAGATGAIALGVFIYEAKEIRFSEIRFSGVGLIFLIANLGSSCAERMMQRHLLAVREVDVSKPALMILNNGLGALFSMLVLIIASPQEMHSLYHALKFKRGTGISLVASCVVGCLISYAGLWLQRLVTATSFMVLGSFTKMIVIAYGIVMLGDSHGFVSVFGAVLSLAGSYAYSRIK</sequence>
<name>A0A0D3IZE5_EMIH1</name>
<dbReference type="PANTHER" id="PTHR11132">
    <property type="entry name" value="SOLUTE CARRIER FAMILY 35"/>
    <property type="match status" value="1"/>
</dbReference>
<dbReference type="AlphaFoldDB" id="A0A0D3IZE5"/>
<feature type="transmembrane region" description="Helical" evidence="6">
    <location>
        <begin position="257"/>
        <end position="276"/>
    </location>
</feature>